<dbReference type="GO" id="GO:0004190">
    <property type="term" value="F:aspartic-type endopeptidase activity"/>
    <property type="evidence" value="ECO:0007669"/>
    <property type="project" value="UniProtKB-KW"/>
</dbReference>
<dbReference type="InterPro" id="IPR000626">
    <property type="entry name" value="Ubiquitin-like_dom"/>
</dbReference>
<sequence length="505" mass="54972">MKITVTTTSTDKVFFLDVSEDLELENFKAFCEVESGIAGAQMLVIFNGKPLMDNKQPLKHFGIKDGDCVILQKREMRREPTTRPAPTPMDLDEAAIRSLDFSNISIPGTSSSGSTASSLAAGGAFRSLPSASGVINYNDSDEFNVNYDDDPATVRQMFLENPESLALLKQNNPRLADALLSGNLETFKTILKEQIDARKERNAQRLRMLNADPFDAEAQRLIEEEIKQKNIQENMAAALEFNPEIFGTVIMLYINCKVNGVPVKAFVDSGAQTTIMSSACAKRCNVTHLIDTRWSGIAKGVGTQRIIGRIHMVQLQIEKDYLASSFSVLEQQPMDMLLGLDMLKRHQCNIDLQRDVLRIGTTGTETPFLAENELPDCARLSGNADEELKALEQSANDSEAQAIKEAIEQSKREAASGSGRACTASATATAATTSTATATATANTTTSAANSNTSNSSNGENFNEADVADLIKMGFTREEVLEELRRSNGNKLQATAGLLAKSLKF</sequence>
<dbReference type="SMART" id="SM00213">
    <property type="entry name" value="UBQ"/>
    <property type="match status" value="1"/>
</dbReference>
<dbReference type="VEuPathDB" id="VectorBase:MDOMA2_019246"/>
<protein>
    <recommendedName>
        <fullName evidence="13">Protein DDI1 homolog 2</fullName>
    </recommendedName>
</protein>
<dbReference type="SUPFAM" id="SSF46934">
    <property type="entry name" value="UBA-like"/>
    <property type="match status" value="1"/>
</dbReference>
<gene>
    <name evidence="12" type="primary">101892069</name>
</gene>
<dbReference type="InterPro" id="IPR057273">
    <property type="entry name" value="Ddi1/2_HDD"/>
</dbReference>
<dbReference type="RefSeq" id="XP_005190143.2">
    <property type="nucleotide sequence ID" value="XM_005190086.4"/>
</dbReference>
<evidence type="ECO:0008006" key="13">
    <source>
        <dbReference type="Google" id="ProtNLM"/>
    </source>
</evidence>
<feature type="domain" description="UBA" evidence="10">
    <location>
        <begin position="461"/>
        <end position="502"/>
    </location>
</feature>
<evidence type="ECO:0000256" key="8">
    <source>
        <dbReference type="ARBA" id="ARBA00022927"/>
    </source>
</evidence>
<dbReference type="EnsemblMetazoa" id="MDOA010073-RA">
    <property type="protein sequence ID" value="MDOA010073-PA"/>
    <property type="gene ID" value="MDOA010073"/>
</dbReference>
<dbReference type="STRING" id="7370.A0A1I8MZU2"/>
<keyword evidence="7" id="KW-0378">Hydrolase</keyword>
<dbReference type="SUPFAM" id="SSF50630">
    <property type="entry name" value="Acid proteases"/>
    <property type="match status" value="1"/>
</dbReference>
<dbReference type="InterPro" id="IPR021109">
    <property type="entry name" value="Peptidase_aspartic_dom_sf"/>
</dbReference>
<dbReference type="RefSeq" id="XP_005190142.2">
    <property type="nucleotide sequence ID" value="XM_005190085.4"/>
</dbReference>
<dbReference type="InterPro" id="IPR029071">
    <property type="entry name" value="Ubiquitin-like_domsf"/>
</dbReference>
<evidence type="ECO:0000256" key="3">
    <source>
        <dbReference type="ARBA" id="ARBA00022448"/>
    </source>
</evidence>
<evidence type="ECO:0000256" key="9">
    <source>
        <dbReference type="SAM" id="MobiDB-lite"/>
    </source>
</evidence>
<evidence type="ECO:0000259" key="10">
    <source>
        <dbReference type="PROSITE" id="PS50030"/>
    </source>
</evidence>
<name>A0A1I8MZU2_MUSDO</name>
<dbReference type="Gene3D" id="1.10.8.10">
    <property type="entry name" value="DNA helicase RuvA subunit, C-terminal domain"/>
    <property type="match status" value="1"/>
</dbReference>
<evidence type="ECO:0000256" key="7">
    <source>
        <dbReference type="ARBA" id="ARBA00022801"/>
    </source>
</evidence>
<dbReference type="GO" id="GO:0015031">
    <property type="term" value="P:protein transport"/>
    <property type="evidence" value="ECO:0007669"/>
    <property type="project" value="UniProtKB-KW"/>
</dbReference>
<dbReference type="EnsemblMetazoa" id="MDOA010073-RB">
    <property type="protein sequence ID" value="MDOA010073-PB"/>
    <property type="gene ID" value="MDOA010073"/>
</dbReference>
<evidence type="ECO:0000256" key="1">
    <source>
        <dbReference type="ARBA" id="ARBA00004496"/>
    </source>
</evidence>
<dbReference type="InterPro" id="IPR033882">
    <property type="entry name" value="DDI1_N"/>
</dbReference>
<comment type="similarity">
    <text evidence="2">Belongs to the DDI1 family.</text>
</comment>
<dbReference type="KEGG" id="mde:101892069"/>
<dbReference type="Pfam" id="PF24669">
    <property type="entry name" value="Ddi2_HDD"/>
    <property type="match status" value="1"/>
</dbReference>
<evidence type="ECO:0000313" key="12">
    <source>
        <dbReference type="EnsemblMetazoa" id="MDOA010073-PA"/>
    </source>
</evidence>
<keyword evidence="6" id="KW-0064">Aspartyl protease</keyword>
<organism evidence="12">
    <name type="scientific">Musca domestica</name>
    <name type="common">House fly</name>
    <dbReference type="NCBI Taxonomy" id="7370"/>
    <lineage>
        <taxon>Eukaryota</taxon>
        <taxon>Metazoa</taxon>
        <taxon>Ecdysozoa</taxon>
        <taxon>Arthropoda</taxon>
        <taxon>Hexapoda</taxon>
        <taxon>Insecta</taxon>
        <taxon>Pterygota</taxon>
        <taxon>Neoptera</taxon>
        <taxon>Endopterygota</taxon>
        <taxon>Diptera</taxon>
        <taxon>Brachycera</taxon>
        <taxon>Muscomorpha</taxon>
        <taxon>Muscoidea</taxon>
        <taxon>Muscidae</taxon>
        <taxon>Musca</taxon>
    </lineage>
</organism>
<keyword evidence="5" id="KW-0645">Protease</keyword>
<keyword evidence="4" id="KW-0963">Cytoplasm</keyword>
<dbReference type="Gene3D" id="2.40.70.10">
    <property type="entry name" value="Acid Proteases"/>
    <property type="match status" value="1"/>
</dbReference>
<dbReference type="OrthoDB" id="1047367at2759"/>
<dbReference type="InterPro" id="IPR009060">
    <property type="entry name" value="UBA-like_sf"/>
</dbReference>
<evidence type="ECO:0000259" key="11">
    <source>
        <dbReference type="PROSITE" id="PS50053"/>
    </source>
</evidence>
<dbReference type="CDD" id="cd05479">
    <property type="entry name" value="RP_DDI"/>
    <property type="match status" value="1"/>
</dbReference>
<dbReference type="GO" id="GO:0006508">
    <property type="term" value="P:proteolysis"/>
    <property type="evidence" value="ECO:0007669"/>
    <property type="project" value="UniProtKB-KW"/>
</dbReference>
<dbReference type="InterPro" id="IPR015940">
    <property type="entry name" value="UBA"/>
</dbReference>
<feature type="region of interest" description="Disordered" evidence="9">
    <location>
        <begin position="426"/>
        <end position="462"/>
    </location>
</feature>
<evidence type="ECO:0000256" key="5">
    <source>
        <dbReference type="ARBA" id="ARBA00022670"/>
    </source>
</evidence>
<evidence type="ECO:0000256" key="6">
    <source>
        <dbReference type="ARBA" id="ARBA00022750"/>
    </source>
</evidence>
<dbReference type="CDD" id="cd01796">
    <property type="entry name" value="Ubl_Ddi1_like"/>
    <property type="match status" value="1"/>
</dbReference>
<dbReference type="VEuPathDB" id="VectorBase:MDOA010073"/>
<evidence type="ECO:0000256" key="4">
    <source>
        <dbReference type="ARBA" id="ARBA00022490"/>
    </source>
</evidence>
<evidence type="ECO:0000256" key="2">
    <source>
        <dbReference type="ARBA" id="ARBA00009136"/>
    </source>
</evidence>
<proteinExistence type="inferred from homology"/>
<comment type="subcellular location">
    <subcellularLocation>
        <location evidence="1">Cytoplasm</location>
    </subcellularLocation>
</comment>
<reference evidence="12" key="1">
    <citation type="submission" date="2020-05" db="UniProtKB">
        <authorList>
            <consortium name="EnsemblMetazoa"/>
        </authorList>
    </citation>
    <scope>IDENTIFICATION</scope>
    <source>
        <strain evidence="12">Aabys</strain>
    </source>
</reference>
<dbReference type="PROSITE" id="PS50053">
    <property type="entry name" value="UBIQUITIN_2"/>
    <property type="match status" value="1"/>
</dbReference>
<dbReference type="AlphaFoldDB" id="A0A1I8MZU2"/>
<dbReference type="Gene3D" id="3.10.20.90">
    <property type="entry name" value="Phosphatidylinositol 3-kinase Catalytic Subunit, Chain A, domain 1"/>
    <property type="match status" value="1"/>
</dbReference>
<dbReference type="FunFam" id="2.40.70.10:FF:000005">
    <property type="entry name" value="DNA damage inducible 1 homolog 2"/>
    <property type="match status" value="1"/>
</dbReference>
<feature type="compositionally biased region" description="Low complexity" evidence="9">
    <location>
        <begin position="426"/>
        <end position="458"/>
    </location>
</feature>
<dbReference type="InterPro" id="IPR019103">
    <property type="entry name" value="Peptidase_aspartic_DDI1-type"/>
</dbReference>
<dbReference type="Pfam" id="PF09668">
    <property type="entry name" value="Asp_protease"/>
    <property type="match status" value="1"/>
</dbReference>
<keyword evidence="8" id="KW-0653">Protein transport</keyword>
<dbReference type="PROSITE" id="PS50030">
    <property type="entry name" value="UBA"/>
    <property type="match status" value="1"/>
</dbReference>
<accession>A0A1I8MZU2</accession>
<dbReference type="eggNOG" id="KOG0012">
    <property type="taxonomic scope" value="Eukaryota"/>
</dbReference>
<dbReference type="PANTHER" id="PTHR15397">
    <property type="entry name" value="SODIUM-GLUCOSE COTRANSPORTER REGULATORY PROTEIN -RELATED"/>
    <property type="match status" value="1"/>
</dbReference>
<dbReference type="PANTHER" id="PTHR15397:SF3">
    <property type="entry name" value="DNA DAMAGE INDUCIBLE 1 HOMOLOG 2"/>
    <property type="match status" value="1"/>
</dbReference>
<feature type="domain" description="Ubiquitin-like" evidence="11">
    <location>
        <begin position="1"/>
        <end position="75"/>
    </location>
</feature>
<dbReference type="SUPFAM" id="SSF54236">
    <property type="entry name" value="Ubiquitin-like"/>
    <property type="match status" value="1"/>
</dbReference>
<dbReference type="Pfam" id="PF00240">
    <property type="entry name" value="ubiquitin"/>
    <property type="match status" value="1"/>
</dbReference>
<keyword evidence="3" id="KW-0813">Transport</keyword>
<dbReference type="GO" id="GO:0005737">
    <property type="term" value="C:cytoplasm"/>
    <property type="evidence" value="ECO:0007669"/>
    <property type="project" value="UniProtKB-SubCell"/>
</dbReference>